<protein>
    <submittedName>
        <fullName evidence="2">Uncharacterized protein</fullName>
    </submittedName>
</protein>
<dbReference type="VEuPathDB" id="FungiDB:PPTG_16739"/>
<sequence>MTVMDLCLICYRPVYHLCSNDLFDPNNIAVRFCNTACVVEWKAKNLPEATVAEDTQRVAFDIGGWSQDSSAEQASQEAAEPPSSQSSEETLPPESLVAVDSYGIPRDVHHYRQPGKRDNVWDVAHILATPYAVGDDDDAERNTHLHFVCRECNQPAKPASGRKLWGPTAKELNAHVARWLINDGLPYNTVVSDDFRSLLQLATGSATALALRTYWGFLDADFDRFCFLTEQVLMDELKAAYFFPFLNVLHDNCTASGGKKGLVGSSISFISKNWEFTNIALLVTVHNGLHASVKVKALITSRTEELYRVDIESMAQFTMSDTTPSAQKVLKLFEDSLPTDCTVRVLNLCLLYGIGVRENCKTVSMLDPATGKQKIERRLCTVGGPFPEDAALIKKVRNLNNYFNSPQWVGCLSKRTIVNYPVFKAYFQHCEPYDDSEVFDKLVYADWRLTIEMKSITLSSADLVLIDVQRSSQLSPELIVLTKFTLDRLATNTYQIYDLDAAKSPQTNEHSLPRHAAHISTLSSNAQICVSRIKGQVAKRLPTLAPESVIILLLDLRTKFTVDTLVQPASFEDTTIAGEGDGGVNDGTDAVVSEDKAMLCNVHREAFRAIHSARSSSKLGPDVDAQPNLDLVPSTDDISVICGASVTASTASTAPVAGLHDQVDEVLRKNGTSTTYSSS</sequence>
<feature type="region of interest" description="Disordered" evidence="1">
    <location>
        <begin position="69"/>
        <end position="92"/>
    </location>
</feature>
<dbReference type="VEuPathDB" id="FungiDB:PPTG_13733"/>
<dbReference type="VEuPathDB" id="FungiDB:PPTG_02460"/>
<accession>W2N2L9</accession>
<reference evidence="2" key="1">
    <citation type="submission" date="2013-11" db="EMBL/GenBank/DDBJ databases">
        <title>The Genome Sequence of Phytophthora parasitica IAC_01/95.</title>
        <authorList>
            <consortium name="The Broad Institute Genomics Platform"/>
            <person name="Russ C."/>
            <person name="Tyler B."/>
            <person name="Panabieres F."/>
            <person name="Shan W."/>
            <person name="Tripathy S."/>
            <person name="Grunwald N."/>
            <person name="Machado M."/>
            <person name="Johnson C.S."/>
            <person name="Arredondo F."/>
            <person name="Hong C."/>
            <person name="Coffey M."/>
            <person name="Young S.K."/>
            <person name="Zeng Q."/>
            <person name="Gargeya S."/>
            <person name="Fitzgerald M."/>
            <person name="Abouelleil A."/>
            <person name="Alvarado L."/>
            <person name="Chapman S.B."/>
            <person name="Gainer-Dewar J."/>
            <person name="Goldberg J."/>
            <person name="Griggs A."/>
            <person name="Gujja S."/>
            <person name="Hansen M."/>
            <person name="Howarth C."/>
            <person name="Imamovic A."/>
            <person name="Ireland A."/>
            <person name="Larimer J."/>
            <person name="McCowan C."/>
            <person name="Murphy C."/>
            <person name="Pearson M."/>
            <person name="Poon T.W."/>
            <person name="Priest M."/>
            <person name="Roberts A."/>
            <person name="Saif S."/>
            <person name="Shea T."/>
            <person name="Sykes S."/>
            <person name="Wortman J."/>
            <person name="Nusbaum C."/>
            <person name="Birren B."/>
        </authorList>
    </citation>
    <scope>NUCLEOTIDE SEQUENCE [LARGE SCALE GENOMIC DNA]</scope>
    <source>
        <strain evidence="2">IAC_01/95</strain>
    </source>
</reference>
<evidence type="ECO:0000256" key="1">
    <source>
        <dbReference type="SAM" id="MobiDB-lite"/>
    </source>
</evidence>
<dbReference type="AlphaFoldDB" id="W2N2L9"/>
<evidence type="ECO:0000313" key="2">
    <source>
        <dbReference type="EMBL" id="ETM42770.1"/>
    </source>
</evidence>
<organism evidence="2">
    <name type="scientific">Phytophthora nicotianae</name>
    <name type="common">Potato buckeye rot agent</name>
    <name type="synonym">Phytophthora parasitica</name>
    <dbReference type="NCBI Taxonomy" id="4792"/>
    <lineage>
        <taxon>Eukaryota</taxon>
        <taxon>Sar</taxon>
        <taxon>Stramenopiles</taxon>
        <taxon>Oomycota</taxon>
        <taxon>Peronosporomycetes</taxon>
        <taxon>Peronosporales</taxon>
        <taxon>Peronosporaceae</taxon>
        <taxon>Phytophthora</taxon>
    </lineage>
</organism>
<name>W2N2L9_PHYNI</name>
<proteinExistence type="predicted"/>
<gene>
    <name evidence="2" type="ORF">L914_11638</name>
</gene>
<dbReference type="EMBL" id="KI693731">
    <property type="protein sequence ID" value="ETM42770.1"/>
    <property type="molecule type" value="Genomic_DNA"/>
</dbReference>
<dbReference type="Proteomes" id="UP000054532">
    <property type="component" value="Unassembled WGS sequence"/>
</dbReference>